<gene>
    <name evidence="1" type="ORF">XBFM1_2050008</name>
</gene>
<dbReference type="EMBL" id="CBSV010000119">
    <property type="protein sequence ID" value="CDH01240.1"/>
    <property type="molecule type" value="Genomic_DNA"/>
</dbReference>
<evidence type="ECO:0000313" key="2">
    <source>
        <dbReference type="Proteomes" id="UP000028487"/>
    </source>
</evidence>
<name>A0A077NQV3_XENBV</name>
<proteinExistence type="predicted"/>
<dbReference type="HOGENOM" id="CLU_3278852_0_0_6"/>
<reference evidence="1" key="1">
    <citation type="submission" date="2013-07" db="EMBL/GenBank/DDBJ databases">
        <title>Sub-species coevolution in mutualistic symbiosis.</title>
        <authorList>
            <person name="Murfin K."/>
            <person name="Klassen J."/>
            <person name="Lee M."/>
            <person name="Forst S."/>
            <person name="Stock P."/>
            <person name="Goodrich-Blair H."/>
        </authorList>
    </citation>
    <scope>NUCLEOTIDE SEQUENCE [LARGE SCALE GENOMIC DNA]</scope>
    <source>
        <strain evidence="1">Feltiae Moldova</strain>
    </source>
</reference>
<accession>A0A077NQV3</accession>
<protein>
    <submittedName>
        <fullName evidence="1">Uncharacterized protein</fullName>
    </submittedName>
</protein>
<organism evidence="1 2">
    <name type="scientific">Xenorhabdus bovienii str. feltiae Moldova</name>
    <dbReference type="NCBI Taxonomy" id="1398200"/>
    <lineage>
        <taxon>Bacteria</taxon>
        <taxon>Pseudomonadati</taxon>
        <taxon>Pseudomonadota</taxon>
        <taxon>Gammaproteobacteria</taxon>
        <taxon>Enterobacterales</taxon>
        <taxon>Morganellaceae</taxon>
        <taxon>Xenorhabdus</taxon>
    </lineage>
</organism>
<sequence length="41" mass="5092">MNVKINNLNCLWCYFFVMLLYNDVMKNSYHVITIFHYIFLI</sequence>
<dbReference type="Proteomes" id="UP000028487">
    <property type="component" value="Unassembled WGS sequence"/>
</dbReference>
<comment type="caution">
    <text evidence="1">The sequence shown here is derived from an EMBL/GenBank/DDBJ whole genome shotgun (WGS) entry which is preliminary data.</text>
</comment>
<dbReference type="AlphaFoldDB" id="A0A077NQV3"/>
<evidence type="ECO:0000313" key="1">
    <source>
        <dbReference type="EMBL" id="CDH01240.1"/>
    </source>
</evidence>